<accession>A0A3M7T908</accession>
<reference evidence="1 2" key="1">
    <citation type="journal article" date="2018" name="Sci. Rep.">
        <title>Genomic signatures of local adaptation to the degree of environmental predictability in rotifers.</title>
        <authorList>
            <person name="Franch-Gras L."/>
            <person name="Hahn C."/>
            <person name="Garcia-Roger E.M."/>
            <person name="Carmona M.J."/>
            <person name="Serra M."/>
            <person name="Gomez A."/>
        </authorList>
    </citation>
    <scope>NUCLEOTIDE SEQUENCE [LARGE SCALE GENOMIC DNA]</scope>
    <source>
        <strain evidence="1">HYR1</strain>
    </source>
</reference>
<protein>
    <submittedName>
        <fullName evidence="1">Uncharacterized protein</fullName>
    </submittedName>
</protein>
<sequence length="381" mass="44437">MNLFKLNGEKIPIDFDQKENLQNKIAFDLPDLTAIFTLPDQKTKVQLEAFRSRLNDKILAENETSKHSQLMWVSTGNPRLVMTKIDQKSGSELFHFTPEGFYTFVEMLNDDHIQLLAEKAKLFYTIDIAQNQILNLILSKFECSIVLFSLHSKTFIKGRVNQFRVFPLRLDFLAPVGTKERQNFIKRLLEDKSSISIHCEIASQGVELKTNTLKITANQFDQINLVDTIFGPATESYVTREQASALSEDIYSNLNITYQNNCIQKEDIEFELKIKNLFEIKYYGMNFDEKYEFCNLLIIQKSKNIEFACFELAAAKTHVLANELKQCLKNEFNSYSNLKEDYILKIKFSYYRKPLPSILRINLKFNRNSIWNSSHRNHVKN</sequence>
<dbReference type="AlphaFoldDB" id="A0A3M7T908"/>
<organism evidence="1 2">
    <name type="scientific">Brachionus plicatilis</name>
    <name type="common">Marine rotifer</name>
    <name type="synonym">Brachionus muelleri</name>
    <dbReference type="NCBI Taxonomy" id="10195"/>
    <lineage>
        <taxon>Eukaryota</taxon>
        <taxon>Metazoa</taxon>
        <taxon>Spiralia</taxon>
        <taxon>Gnathifera</taxon>
        <taxon>Rotifera</taxon>
        <taxon>Eurotatoria</taxon>
        <taxon>Monogononta</taxon>
        <taxon>Pseudotrocha</taxon>
        <taxon>Ploima</taxon>
        <taxon>Brachionidae</taxon>
        <taxon>Brachionus</taxon>
    </lineage>
</organism>
<gene>
    <name evidence="1" type="ORF">BpHYR1_042725</name>
</gene>
<comment type="caution">
    <text evidence="1">The sequence shown here is derived from an EMBL/GenBank/DDBJ whole genome shotgun (WGS) entry which is preliminary data.</text>
</comment>
<proteinExistence type="predicted"/>
<name>A0A3M7T908_BRAPC</name>
<evidence type="ECO:0000313" key="1">
    <source>
        <dbReference type="EMBL" id="RNA44546.1"/>
    </source>
</evidence>
<keyword evidence="2" id="KW-1185">Reference proteome</keyword>
<dbReference type="EMBL" id="REGN01000089">
    <property type="protein sequence ID" value="RNA44546.1"/>
    <property type="molecule type" value="Genomic_DNA"/>
</dbReference>
<evidence type="ECO:0000313" key="2">
    <source>
        <dbReference type="Proteomes" id="UP000276133"/>
    </source>
</evidence>
<dbReference type="Proteomes" id="UP000276133">
    <property type="component" value="Unassembled WGS sequence"/>
</dbReference>